<evidence type="ECO:0000256" key="3">
    <source>
        <dbReference type="ARBA" id="ARBA00023163"/>
    </source>
</evidence>
<dbReference type="PROSITE" id="PS50042">
    <property type="entry name" value="CNMP_BINDING_3"/>
    <property type="match status" value="1"/>
</dbReference>
<dbReference type="InterPro" id="IPR014710">
    <property type="entry name" value="RmlC-like_jellyroll"/>
</dbReference>
<dbReference type="SUPFAM" id="SSF51206">
    <property type="entry name" value="cAMP-binding domain-like"/>
    <property type="match status" value="1"/>
</dbReference>
<dbReference type="AlphaFoldDB" id="A0A1U7LZN3"/>
<evidence type="ECO:0000259" key="4">
    <source>
        <dbReference type="PROSITE" id="PS50042"/>
    </source>
</evidence>
<accession>A0A1U7LZN3</accession>
<dbReference type="CDD" id="cd00038">
    <property type="entry name" value="CAP_ED"/>
    <property type="match status" value="1"/>
</dbReference>
<organism evidence="6 7">
    <name type="scientific">Peptoniphilus porci</name>
    <dbReference type="NCBI Taxonomy" id="2652280"/>
    <lineage>
        <taxon>Bacteria</taxon>
        <taxon>Bacillati</taxon>
        <taxon>Bacillota</taxon>
        <taxon>Tissierellia</taxon>
        <taxon>Tissierellales</taxon>
        <taxon>Peptoniphilaceae</taxon>
        <taxon>Peptoniphilus</taxon>
    </lineage>
</organism>
<keyword evidence="2" id="KW-0238">DNA-binding</keyword>
<dbReference type="GO" id="GO:0006355">
    <property type="term" value="P:regulation of DNA-templated transcription"/>
    <property type="evidence" value="ECO:0007669"/>
    <property type="project" value="InterPro"/>
</dbReference>
<dbReference type="Pfam" id="PF13545">
    <property type="entry name" value="HTH_Crp_2"/>
    <property type="match status" value="1"/>
</dbReference>
<dbReference type="InterPro" id="IPR011991">
    <property type="entry name" value="ArsR-like_HTH"/>
</dbReference>
<dbReference type="SMART" id="SM00100">
    <property type="entry name" value="cNMP"/>
    <property type="match status" value="1"/>
</dbReference>
<dbReference type="GO" id="GO:0003677">
    <property type="term" value="F:DNA binding"/>
    <property type="evidence" value="ECO:0007669"/>
    <property type="project" value="UniProtKB-KW"/>
</dbReference>
<evidence type="ECO:0000313" key="7">
    <source>
        <dbReference type="Proteomes" id="UP000187166"/>
    </source>
</evidence>
<dbReference type="InterPro" id="IPR000595">
    <property type="entry name" value="cNMP-bd_dom"/>
</dbReference>
<feature type="domain" description="Cyclic nucleotide-binding" evidence="4">
    <location>
        <begin position="12"/>
        <end position="113"/>
    </location>
</feature>
<gene>
    <name evidence="6" type="ORF">BIV18_04790</name>
</gene>
<evidence type="ECO:0000313" key="6">
    <source>
        <dbReference type="EMBL" id="OLR64881.1"/>
    </source>
</evidence>
<sequence>MEISNILTNLQLFNNLNEVELDEVKNYLSDIKVYKNKSTIFSVGDHINYFGILLKGQVDLEMDDVFGNKTILSKLSAPALFAESILIKGVREIPLSVVTTMDTEIIFFDYNSFSSKNLKSKEKVKDNLIKILAGKNLFMRDKLNLLTLPTSRAKILYFLSTQARKSHSKYFTIDFNITELAQFLNLNRSSLSRELSKLKKEGLIDYHNKTFRIL</sequence>
<protein>
    <submittedName>
        <fullName evidence="6">Cyclic nucleotide-binding protein</fullName>
    </submittedName>
</protein>
<dbReference type="CDD" id="cd00090">
    <property type="entry name" value="HTH_ARSR"/>
    <property type="match status" value="1"/>
</dbReference>
<dbReference type="SUPFAM" id="SSF46785">
    <property type="entry name" value="Winged helix' DNA-binding domain"/>
    <property type="match status" value="1"/>
</dbReference>
<dbReference type="InterPro" id="IPR036390">
    <property type="entry name" value="WH_DNA-bd_sf"/>
</dbReference>
<keyword evidence="3" id="KW-0804">Transcription</keyword>
<dbReference type="Gene3D" id="2.60.120.10">
    <property type="entry name" value="Jelly Rolls"/>
    <property type="match status" value="1"/>
</dbReference>
<keyword evidence="1" id="KW-0805">Transcription regulation</keyword>
<evidence type="ECO:0000259" key="5">
    <source>
        <dbReference type="PROSITE" id="PS51063"/>
    </source>
</evidence>
<keyword evidence="7" id="KW-1185">Reference proteome</keyword>
<name>A0A1U7LZN3_9FIRM</name>
<dbReference type="InterPro" id="IPR018490">
    <property type="entry name" value="cNMP-bd_dom_sf"/>
</dbReference>
<dbReference type="Pfam" id="PF00027">
    <property type="entry name" value="cNMP_binding"/>
    <property type="match status" value="1"/>
</dbReference>
<feature type="domain" description="HTH crp-type" evidence="5">
    <location>
        <begin position="149"/>
        <end position="214"/>
    </location>
</feature>
<dbReference type="Proteomes" id="UP000187166">
    <property type="component" value="Unassembled WGS sequence"/>
</dbReference>
<dbReference type="PROSITE" id="PS51063">
    <property type="entry name" value="HTH_CRP_2"/>
    <property type="match status" value="1"/>
</dbReference>
<evidence type="ECO:0000256" key="2">
    <source>
        <dbReference type="ARBA" id="ARBA00023125"/>
    </source>
</evidence>
<comment type="caution">
    <text evidence="6">The sequence shown here is derived from an EMBL/GenBank/DDBJ whole genome shotgun (WGS) entry which is preliminary data.</text>
</comment>
<reference evidence="6 7" key="1">
    <citation type="journal article" date="2016" name="Appl. Environ. Microbiol.">
        <title>Function and Phylogeny of Bacterial Butyryl Coenzyme A:Acetate Transferases and Their Diversity in the Proximal Colon of Swine.</title>
        <authorList>
            <person name="Trachsel J."/>
            <person name="Bayles D.O."/>
            <person name="Looft T."/>
            <person name="Levine U.Y."/>
            <person name="Allen H.K."/>
        </authorList>
    </citation>
    <scope>NUCLEOTIDE SEQUENCE [LARGE SCALE GENOMIC DNA]</scope>
    <source>
        <strain evidence="6 7">35-6-1</strain>
    </source>
</reference>
<dbReference type="EMBL" id="MJIH01000001">
    <property type="protein sequence ID" value="OLR64881.1"/>
    <property type="molecule type" value="Genomic_DNA"/>
</dbReference>
<proteinExistence type="predicted"/>
<dbReference type="STRING" id="1465756.BIV18_04790"/>
<evidence type="ECO:0000256" key="1">
    <source>
        <dbReference type="ARBA" id="ARBA00023015"/>
    </source>
</evidence>
<dbReference type="InterPro" id="IPR012318">
    <property type="entry name" value="HTH_CRP"/>
</dbReference>